<gene>
    <name evidence="7" type="ORF">KSZ_24330</name>
</gene>
<keyword evidence="8" id="KW-1185">Reference proteome</keyword>
<feature type="domain" description="ABC transmembrane type-1" evidence="6">
    <location>
        <begin position="99"/>
        <end position="311"/>
    </location>
</feature>
<evidence type="ECO:0000256" key="2">
    <source>
        <dbReference type="ARBA" id="ARBA00022692"/>
    </source>
</evidence>
<feature type="transmembrane region" description="Helical" evidence="5">
    <location>
        <begin position="292"/>
        <end position="318"/>
    </location>
</feature>
<dbReference type="InterPro" id="IPR000515">
    <property type="entry name" value="MetI-like"/>
</dbReference>
<dbReference type="PANTHER" id="PTHR43376:SF1">
    <property type="entry name" value="OLIGOPEPTIDE TRANSPORT SYSTEM PERMEASE PROTEIN"/>
    <property type="match status" value="1"/>
</dbReference>
<evidence type="ECO:0000313" key="7">
    <source>
        <dbReference type="EMBL" id="GHO84427.1"/>
    </source>
</evidence>
<keyword evidence="4 5" id="KW-0472">Membrane</keyword>
<comment type="similarity">
    <text evidence="5">Belongs to the binding-protein-dependent transport system permease family.</text>
</comment>
<comment type="caution">
    <text evidence="7">The sequence shown here is derived from an EMBL/GenBank/DDBJ whole genome shotgun (WGS) entry which is preliminary data.</text>
</comment>
<feature type="transmembrane region" description="Helical" evidence="5">
    <location>
        <begin position="188"/>
        <end position="209"/>
    </location>
</feature>
<dbReference type="SUPFAM" id="SSF161098">
    <property type="entry name" value="MetI-like"/>
    <property type="match status" value="1"/>
</dbReference>
<feature type="transmembrane region" description="Helical" evidence="5">
    <location>
        <begin position="7"/>
        <end position="25"/>
    </location>
</feature>
<feature type="transmembrane region" description="Helical" evidence="5">
    <location>
        <begin position="246"/>
        <end position="272"/>
    </location>
</feature>
<keyword evidence="5" id="KW-0813">Transport</keyword>
<protein>
    <submittedName>
        <fullName evidence="7">Peptide ABC transporter permease</fullName>
    </submittedName>
</protein>
<dbReference type="Gene3D" id="1.10.3720.10">
    <property type="entry name" value="MetI-like"/>
    <property type="match status" value="1"/>
</dbReference>
<dbReference type="RefSeq" id="WP_201362046.1">
    <property type="nucleotide sequence ID" value="NZ_BNJJ01000006.1"/>
</dbReference>
<evidence type="ECO:0000259" key="6">
    <source>
        <dbReference type="PROSITE" id="PS50928"/>
    </source>
</evidence>
<dbReference type="PROSITE" id="PS50928">
    <property type="entry name" value="ABC_TM1"/>
    <property type="match status" value="1"/>
</dbReference>
<dbReference type="CDD" id="cd06261">
    <property type="entry name" value="TM_PBP2"/>
    <property type="match status" value="1"/>
</dbReference>
<organism evidence="7 8">
    <name type="scientific">Dictyobacter formicarum</name>
    <dbReference type="NCBI Taxonomy" id="2778368"/>
    <lineage>
        <taxon>Bacteria</taxon>
        <taxon>Bacillati</taxon>
        <taxon>Chloroflexota</taxon>
        <taxon>Ktedonobacteria</taxon>
        <taxon>Ktedonobacterales</taxon>
        <taxon>Dictyobacteraceae</taxon>
        <taxon>Dictyobacter</taxon>
    </lineage>
</organism>
<dbReference type="EMBL" id="BNJJ01000006">
    <property type="protein sequence ID" value="GHO84427.1"/>
    <property type="molecule type" value="Genomic_DNA"/>
</dbReference>
<evidence type="ECO:0000256" key="4">
    <source>
        <dbReference type="ARBA" id="ARBA00023136"/>
    </source>
</evidence>
<feature type="transmembrane region" description="Helical" evidence="5">
    <location>
        <begin position="101"/>
        <end position="126"/>
    </location>
</feature>
<dbReference type="InterPro" id="IPR035906">
    <property type="entry name" value="MetI-like_sf"/>
</dbReference>
<proteinExistence type="inferred from homology"/>
<evidence type="ECO:0000313" key="8">
    <source>
        <dbReference type="Proteomes" id="UP000635565"/>
    </source>
</evidence>
<reference evidence="7 8" key="1">
    <citation type="journal article" date="2021" name="Int. J. Syst. Evol. Microbiol.">
        <title>Reticulibacter mediterranei gen. nov., sp. nov., within the new family Reticulibacteraceae fam. nov., and Ktedonospora formicarum gen. nov., sp. nov., Ktedonobacter robiniae sp. nov., Dictyobacter formicarum sp. nov. and Dictyobacter arantiisoli sp. nov., belonging to the class Ktedonobacteria.</title>
        <authorList>
            <person name="Yabe S."/>
            <person name="Zheng Y."/>
            <person name="Wang C.M."/>
            <person name="Sakai Y."/>
            <person name="Abe K."/>
            <person name="Yokota A."/>
            <person name="Donadio S."/>
            <person name="Cavaletti L."/>
            <person name="Monciardini P."/>
        </authorList>
    </citation>
    <scope>NUCLEOTIDE SEQUENCE [LARGE SCALE GENOMIC DNA]</scope>
    <source>
        <strain evidence="7 8">SOSP1-9</strain>
    </source>
</reference>
<comment type="subcellular location">
    <subcellularLocation>
        <location evidence="5">Cell membrane</location>
        <topology evidence="5">Multi-pass membrane protein</topology>
    </subcellularLocation>
    <subcellularLocation>
        <location evidence="1">Membrane</location>
        <topology evidence="1">Multi-pass membrane protein</topology>
    </subcellularLocation>
</comment>
<dbReference type="Pfam" id="PF00528">
    <property type="entry name" value="BPD_transp_1"/>
    <property type="match status" value="1"/>
</dbReference>
<evidence type="ECO:0000256" key="5">
    <source>
        <dbReference type="RuleBase" id="RU363032"/>
    </source>
</evidence>
<sequence>MRHLLRRIGFYLIALWGSITLNFFIPRLAPGDPAQIFIARFQGRIRPEALHALQLQFGVTNDPLWVQYLQYLNSLLHGNLGLSITYYPTPVAEAIGQELPWTLVLVTISLIISFGLGTLLGIIIAWRRNSFLDSLLPPLMTFISAIPYFCMALIMLYIFGFTLNLFPLNGGYDRFLSPDGSPEFIASVIQHAVLPAITFVVASIAGWMLGMRNSMITTLAEDYVLMAQAKGLVNRRVMMNYAARNAILPSITGFAIALGGVVAGQLFLEIIFSYPGIGYALFQAVQNSDYALMQGIFLVITVAVLLANFLVDLTYVVLDPRVRQERG</sequence>
<evidence type="ECO:0000256" key="3">
    <source>
        <dbReference type="ARBA" id="ARBA00022989"/>
    </source>
</evidence>
<dbReference type="Proteomes" id="UP000635565">
    <property type="component" value="Unassembled WGS sequence"/>
</dbReference>
<name>A0ABQ3VET0_9CHLR</name>
<accession>A0ABQ3VET0</accession>
<keyword evidence="3 5" id="KW-1133">Transmembrane helix</keyword>
<evidence type="ECO:0000256" key="1">
    <source>
        <dbReference type="ARBA" id="ARBA00004141"/>
    </source>
</evidence>
<feature type="transmembrane region" description="Helical" evidence="5">
    <location>
        <begin position="146"/>
        <end position="168"/>
    </location>
</feature>
<keyword evidence="2 5" id="KW-0812">Transmembrane</keyword>
<dbReference type="PANTHER" id="PTHR43376">
    <property type="entry name" value="OLIGOPEPTIDE TRANSPORT SYSTEM PERMEASE PROTEIN"/>
    <property type="match status" value="1"/>
</dbReference>